<dbReference type="GO" id="GO:0005886">
    <property type="term" value="C:plasma membrane"/>
    <property type="evidence" value="ECO:0007669"/>
    <property type="project" value="UniProtKB-SubCell"/>
</dbReference>
<dbReference type="InterPro" id="IPR027417">
    <property type="entry name" value="P-loop_NTPase"/>
</dbReference>
<dbReference type="PROSITE" id="PS50929">
    <property type="entry name" value="ABC_TM1F"/>
    <property type="match status" value="1"/>
</dbReference>
<sequence length="582" mass="65816">MGVIKRYLQFVKPYKWPIAGTLLIGIVKFGIPLLLPIIIKYVIDDIIGSGTMTIAEKKTQLYWVIGMMLILFVIVRYPVEYYRQYFAQWTGSKILYDIRDRLFAHIQQLSFKYYANTRAGEVISRIINDVEQTKNFVITGLMNVWLDAATIVIAAAIMMTMDVKLTLVALIVFPFYAFSVKYFFGNLRHLTRVRSQALAEVQSHLHERVQGMSVIKSFAIEPVEQERFRKHNQNFLQKALDQTAWNAKAFAVVNTITDIAPLLVIGYAGVQVIEGNLTVGTMAAFIAYIDRLYNPLRRLVNSSTTLTQAIASMDRMFELLDEKYDVTDKKDAMECRNVDGDLVFDHVQFQYDEENAPVLRDVHLHVKAGETVALVGMSGGGKSSLVSLIPRFYDVTGGRILLDGTDIRDFEVRSLRDKIGMVLQDNILFSESVRENILLGRPDATKEDVIAAAKAANAHDFIMALPEGYETKVGERGVKLSGGQKQRVAIARVFLKNPPLLILDEATSALDLESEHLIQEAIEKLAKTRTTFIVAHRLSTITHADRIILIEHGEVIEDGTHVELMKKQGGYWRLFQVQQLDH</sequence>
<dbReference type="PROSITE" id="PS50893">
    <property type="entry name" value="ABC_TRANSPORTER_2"/>
    <property type="match status" value="1"/>
</dbReference>
<evidence type="ECO:0000259" key="10">
    <source>
        <dbReference type="PROSITE" id="PS50929"/>
    </source>
</evidence>
<evidence type="ECO:0000256" key="4">
    <source>
        <dbReference type="ARBA" id="ARBA00022741"/>
    </source>
</evidence>
<dbReference type="AlphaFoldDB" id="A0A177KKC8"/>
<proteinExistence type="inferred from homology"/>
<accession>A0A177KKC8</accession>
<feature type="transmembrane region" description="Helical" evidence="8">
    <location>
        <begin position="165"/>
        <end position="184"/>
    </location>
</feature>
<dbReference type="EMBL" id="LQWZ01000036">
    <property type="protein sequence ID" value="OAH53031.1"/>
    <property type="molecule type" value="Genomic_DNA"/>
</dbReference>
<evidence type="ECO:0000256" key="1">
    <source>
        <dbReference type="ARBA" id="ARBA00004651"/>
    </source>
</evidence>
<dbReference type="InterPro" id="IPR036640">
    <property type="entry name" value="ABC1_TM_sf"/>
</dbReference>
<comment type="subcellular location">
    <subcellularLocation>
        <location evidence="1">Cell membrane</location>
        <topology evidence="1">Multi-pass membrane protein</topology>
    </subcellularLocation>
</comment>
<dbReference type="PROSITE" id="PS00211">
    <property type="entry name" value="ABC_TRANSPORTER_1"/>
    <property type="match status" value="1"/>
</dbReference>
<dbReference type="Pfam" id="PF00005">
    <property type="entry name" value="ABC_tran"/>
    <property type="match status" value="1"/>
</dbReference>
<evidence type="ECO:0000313" key="12">
    <source>
        <dbReference type="Proteomes" id="UP000077271"/>
    </source>
</evidence>
<dbReference type="Gene3D" id="1.20.1560.10">
    <property type="entry name" value="ABC transporter type 1, transmembrane domain"/>
    <property type="match status" value="1"/>
</dbReference>
<keyword evidence="4" id="KW-0547">Nucleotide-binding</keyword>
<dbReference type="InterPro" id="IPR039421">
    <property type="entry name" value="Type_1_exporter"/>
</dbReference>
<comment type="similarity">
    <text evidence="2">Belongs to the ABC transporter superfamily.</text>
</comment>
<dbReference type="OrthoDB" id="9770415at2"/>
<dbReference type="InterPro" id="IPR011527">
    <property type="entry name" value="ABC1_TM_dom"/>
</dbReference>
<evidence type="ECO:0000256" key="3">
    <source>
        <dbReference type="ARBA" id="ARBA00022692"/>
    </source>
</evidence>
<dbReference type="Pfam" id="PF00664">
    <property type="entry name" value="ABC_membrane"/>
    <property type="match status" value="1"/>
</dbReference>
<dbReference type="InterPro" id="IPR017871">
    <property type="entry name" value="ABC_transporter-like_CS"/>
</dbReference>
<comment type="caution">
    <text evidence="11">The sequence shown here is derived from an EMBL/GenBank/DDBJ whole genome shotgun (WGS) entry which is preliminary data.</text>
</comment>
<reference evidence="11 12" key="1">
    <citation type="submission" date="2016-01" db="EMBL/GenBank/DDBJ databases">
        <title>Investigation of taxonomic status of Bacillus aminovorans.</title>
        <authorList>
            <person name="Verma A."/>
            <person name="Pal Y."/>
            <person name="Krishnamurthi S."/>
        </authorList>
    </citation>
    <scope>NUCLEOTIDE SEQUENCE [LARGE SCALE GENOMIC DNA]</scope>
    <source>
        <strain evidence="11 12">DSM 4337</strain>
    </source>
</reference>
<dbReference type="SUPFAM" id="SSF52540">
    <property type="entry name" value="P-loop containing nucleoside triphosphate hydrolases"/>
    <property type="match status" value="1"/>
</dbReference>
<dbReference type="Proteomes" id="UP000077271">
    <property type="component" value="Unassembled WGS sequence"/>
</dbReference>
<name>A0A177KKC8_9BACI</name>
<evidence type="ECO:0000256" key="6">
    <source>
        <dbReference type="ARBA" id="ARBA00022989"/>
    </source>
</evidence>
<dbReference type="GO" id="GO:0016887">
    <property type="term" value="F:ATP hydrolysis activity"/>
    <property type="evidence" value="ECO:0007669"/>
    <property type="project" value="InterPro"/>
</dbReference>
<evidence type="ECO:0000259" key="9">
    <source>
        <dbReference type="PROSITE" id="PS50893"/>
    </source>
</evidence>
<dbReference type="GO" id="GO:0090374">
    <property type="term" value="P:oligopeptide export from mitochondrion"/>
    <property type="evidence" value="ECO:0007669"/>
    <property type="project" value="TreeGrafter"/>
</dbReference>
<keyword evidence="5 11" id="KW-0067">ATP-binding</keyword>
<organism evidence="11 12">
    <name type="scientific">Domibacillus aminovorans</name>
    <dbReference type="NCBI Taxonomy" id="29332"/>
    <lineage>
        <taxon>Bacteria</taxon>
        <taxon>Bacillati</taxon>
        <taxon>Bacillota</taxon>
        <taxon>Bacilli</taxon>
        <taxon>Bacillales</taxon>
        <taxon>Bacillaceae</taxon>
        <taxon>Domibacillus</taxon>
    </lineage>
</organism>
<evidence type="ECO:0000256" key="7">
    <source>
        <dbReference type="ARBA" id="ARBA00023136"/>
    </source>
</evidence>
<dbReference type="SUPFAM" id="SSF90123">
    <property type="entry name" value="ABC transporter transmembrane region"/>
    <property type="match status" value="1"/>
</dbReference>
<keyword evidence="3 8" id="KW-0812">Transmembrane</keyword>
<feature type="domain" description="ABC transporter" evidence="9">
    <location>
        <begin position="342"/>
        <end position="577"/>
    </location>
</feature>
<dbReference type="RefSeq" id="WP_018391698.1">
    <property type="nucleotide sequence ID" value="NZ_LQWZ01000036.1"/>
</dbReference>
<dbReference type="FunFam" id="3.40.50.300:FF:000218">
    <property type="entry name" value="Multidrug ABC transporter ATP-binding protein"/>
    <property type="match status" value="1"/>
</dbReference>
<dbReference type="InterPro" id="IPR003593">
    <property type="entry name" value="AAA+_ATPase"/>
</dbReference>
<dbReference type="GO" id="GO:0005524">
    <property type="term" value="F:ATP binding"/>
    <property type="evidence" value="ECO:0007669"/>
    <property type="project" value="UniProtKB-KW"/>
</dbReference>
<evidence type="ECO:0000256" key="5">
    <source>
        <dbReference type="ARBA" id="ARBA00022840"/>
    </source>
</evidence>
<dbReference type="InterPro" id="IPR003439">
    <property type="entry name" value="ABC_transporter-like_ATP-bd"/>
</dbReference>
<feature type="transmembrane region" description="Helical" evidence="8">
    <location>
        <begin position="61"/>
        <end position="79"/>
    </location>
</feature>
<keyword evidence="7 8" id="KW-0472">Membrane</keyword>
<evidence type="ECO:0000256" key="2">
    <source>
        <dbReference type="ARBA" id="ARBA00005417"/>
    </source>
</evidence>
<evidence type="ECO:0000256" key="8">
    <source>
        <dbReference type="SAM" id="Phobius"/>
    </source>
</evidence>
<gene>
    <name evidence="11" type="ORF">AWH48_11775</name>
</gene>
<protein>
    <submittedName>
        <fullName evidence="11">Multidrug ABC transporter ATP-binding protein</fullName>
    </submittedName>
</protein>
<feature type="transmembrane region" description="Helical" evidence="8">
    <location>
        <begin position="21"/>
        <end position="41"/>
    </location>
</feature>
<feature type="domain" description="ABC transmembrane type-1" evidence="10">
    <location>
        <begin position="19"/>
        <end position="308"/>
    </location>
</feature>
<dbReference type="PANTHER" id="PTHR43394:SF1">
    <property type="entry name" value="ATP-BINDING CASSETTE SUB-FAMILY B MEMBER 10, MITOCHONDRIAL"/>
    <property type="match status" value="1"/>
</dbReference>
<feature type="transmembrane region" description="Helical" evidence="8">
    <location>
        <begin position="135"/>
        <end position="159"/>
    </location>
</feature>
<dbReference type="GO" id="GO:0015421">
    <property type="term" value="F:ABC-type oligopeptide transporter activity"/>
    <property type="evidence" value="ECO:0007669"/>
    <property type="project" value="TreeGrafter"/>
</dbReference>
<keyword evidence="6 8" id="KW-1133">Transmembrane helix</keyword>
<evidence type="ECO:0000313" key="11">
    <source>
        <dbReference type="EMBL" id="OAH53031.1"/>
    </source>
</evidence>
<dbReference type="Gene3D" id="3.40.50.300">
    <property type="entry name" value="P-loop containing nucleotide triphosphate hydrolases"/>
    <property type="match status" value="1"/>
</dbReference>
<dbReference type="SMART" id="SM00382">
    <property type="entry name" value="AAA"/>
    <property type="match status" value="1"/>
</dbReference>
<dbReference type="PANTHER" id="PTHR43394">
    <property type="entry name" value="ATP-DEPENDENT PERMEASE MDL1, MITOCHONDRIAL"/>
    <property type="match status" value="1"/>
</dbReference>